<feature type="transmembrane region" description="Helical" evidence="6">
    <location>
        <begin position="123"/>
        <end position="144"/>
    </location>
</feature>
<dbReference type="AlphaFoldDB" id="A0A507QSB9"/>
<proteinExistence type="inferred from homology"/>
<feature type="transmembrane region" description="Helical" evidence="6">
    <location>
        <begin position="89"/>
        <end position="111"/>
    </location>
</feature>
<evidence type="ECO:0000256" key="6">
    <source>
        <dbReference type="SAM" id="Phobius"/>
    </source>
</evidence>
<feature type="transmembrane region" description="Helical" evidence="6">
    <location>
        <begin position="173"/>
        <end position="195"/>
    </location>
</feature>
<dbReference type="PANTHER" id="PTHR33048">
    <property type="entry name" value="PTH11-LIKE INTEGRAL MEMBRANE PROTEIN (AFU_ORTHOLOGUE AFUA_5G11245)"/>
    <property type="match status" value="1"/>
</dbReference>
<dbReference type="EMBL" id="VIFY01000075">
    <property type="protein sequence ID" value="TQB71715.1"/>
    <property type="molecule type" value="Genomic_DNA"/>
</dbReference>
<evidence type="ECO:0000256" key="3">
    <source>
        <dbReference type="ARBA" id="ARBA00022989"/>
    </source>
</evidence>
<feature type="transmembrane region" description="Helical" evidence="6">
    <location>
        <begin position="207"/>
        <end position="229"/>
    </location>
</feature>
<comment type="similarity">
    <text evidence="5">Belongs to the SAT4 family.</text>
</comment>
<dbReference type="InterPro" id="IPR052337">
    <property type="entry name" value="SAT4-like"/>
</dbReference>
<dbReference type="PANTHER" id="PTHR33048:SF140">
    <property type="entry name" value="ATPASE, PUTATIVE (EUROFUNG)-RELATED"/>
    <property type="match status" value="1"/>
</dbReference>
<keyword evidence="3 6" id="KW-1133">Transmembrane helix</keyword>
<evidence type="ECO:0000259" key="7">
    <source>
        <dbReference type="Pfam" id="PF20684"/>
    </source>
</evidence>
<dbReference type="InterPro" id="IPR049326">
    <property type="entry name" value="Rhodopsin_dom_fungi"/>
</dbReference>
<organism evidence="8 9">
    <name type="scientific">Monascus purpureus</name>
    <name type="common">Red mold</name>
    <name type="synonym">Monascus anka</name>
    <dbReference type="NCBI Taxonomy" id="5098"/>
    <lineage>
        <taxon>Eukaryota</taxon>
        <taxon>Fungi</taxon>
        <taxon>Dikarya</taxon>
        <taxon>Ascomycota</taxon>
        <taxon>Pezizomycotina</taxon>
        <taxon>Eurotiomycetes</taxon>
        <taxon>Eurotiomycetidae</taxon>
        <taxon>Eurotiales</taxon>
        <taxon>Aspergillaceae</taxon>
        <taxon>Monascus</taxon>
    </lineage>
</organism>
<evidence type="ECO:0000256" key="5">
    <source>
        <dbReference type="ARBA" id="ARBA00038359"/>
    </source>
</evidence>
<keyword evidence="2 6" id="KW-0812">Transmembrane</keyword>
<accession>A0A507QSB9</accession>
<reference evidence="8 9" key="1">
    <citation type="submission" date="2019-06" db="EMBL/GenBank/DDBJ databases">
        <title>Wine fermentation using esterase from Monascus purpureus.</title>
        <authorList>
            <person name="Geng C."/>
            <person name="Zhang Y."/>
        </authorList>
    </citation>
    <scope>NUCLEOTIDE SEQUENCE [LARGE SCALE GENOMIC DNA]</scope>
    <source>
        <strain evidence="8">HQ1</strain>
    </source>
</reference>
<keyword evidence="4 6" id="KW-0472">Membrane</keyword>
<gene>
    <name evidence="8" type="ORF">MPDQ_007296</name>
</gene>
<feature type="transmembrane region" description="Helical" evidence="6">
    <location>
        <begin position="45"/>
        <end position="69"/>
    </location>
</feature>
<dbReference type="OrthoDB" id="3897607at2759"/>
<comment type="subcellular location">
    <subcellularLocation>
        <location evidence="1">Membrane</location>
        <topology evidence="1">Multi-pass membrane protein</topology>
    </subcellularLocation>
</comment>
<dbReference type="Pfam" id="PF20684">
    <property type="entry name" value="Fung_rhodopsin"/>
    <property type="match status" value="1"/>
</dbReference>
<dbReference type="Proteomes" id="UP000319663">
    <property type="component" value="Unassembled WGS sequence"/>
</dbReference>
<feature type="domain" description="Rhodopsin" evidence="7">
    <location>
        <begin position="27"/>
        <end position="268"/>
    </location>
</feature>
<comment type="caution">
    <text evidence="8">The sequence shown here is derived from an EMBL/GenBank/DDBJ whole genome shotgun (WGS) entry which is preliminary data.</text>
</comment>
<evidence type="ECO:0000256" key="1">
    <source>
        <dbReference type="ARBA" id="ARBA00004141"/>
    </source>
</evidence>
<evidence type="ECO:0000313" key="8">
    <source>
        <dbReference type="EMBL" id="TQB71715.1"/>
    </source>
</evidence>
<protein>
    <recommendedName>
        <fullName evidence="7">Rhodopsin domain-containing protein</fullName>
    </recommendedName>
</protein>
<feature type="transmembrane region" description="Helical" evidence="6">
    <location>
        <begin position="12"/>
        <end position="33"/>
    </location>
</feature>
<evidence type="ECO:0000256" key="4">
    <source>
        <dbReference type="ARBA" id="ARBA00023136"/>
    </source>
</evidence>
<evidence type="ECO:0000313" key="9">
    <source>
        <dbReference type="Proteomes" id="UP000319663"/>
    </source>
</evidence>
<dbReference type="GO" id="GO:0016020">
    <property type="term" value="C:membrane"/>
    <property type="evidence" value="ECO:0007669"/>
    <property type="project" value="UniProtKB-SubCell"/>
</dbReference>
<keyword evidence="9" id="KW-1185">Reference proteome</keyword>
<name>A0A507QSB9_MONPU</name>
<sequence length="351" mass="38599">MKQGSGSEAIVAVTAVFLAISLLTVSLRCYVRLRAVRAFGWDDGFMVVAMTLNVAFAICGFIGASYGMGGDPDIVLHQPGHVKKALLCWWVGQMFYVVTCVVAKLSITISLLRITVSKVHSWILYSVMTMSVVGGVIFFFFTIFECSPVNYFWDRHTVDGKCLDPNLLLGIVYLYSAIAALTDFTIGLLPIFIVWKLHMPRPSKIALAGILGIGCIASSAVIIRIPFLYKFKKPNFIFVCTQMSIWSNIEAGLGITAGSLTTLRPLFRILRDGSVSARSRIRTASFPLSRSGKPSRQWTGDELWGSSRDDDYHLTTTVVGRYSDEGQSSSGENITSGLKVERSFQISVSRA</sequence>
<evidence type="ECO:0000256" key="2">
    <source>
        <dbReference type="ARBA" id="ARBA00022692"/>
    </source>
</evidence>